<reference evidence="1" key="1">
    <citation type="submission" date="2014-11" db="EMBL/GenBank/DDBJ databases">
        <authorList>
            <person name="Amaro Gonzalez C."/>
        </authorList>
    </citation>
    <scope>NUCLEOTIDE SEQUENCE</scope>
</reference>
<protein>
    <submittedName>
        <fullName evidence="1">Uncharacterized protein</fullName>
    </submittedName>
</protein>
<reference evidence="1" key="2">
    <citation type="journal article" date="2015" name="Fish Shellfish Immunol.">
        <title>Early steps in the European eel (Anguilla anguilla)-Vibrio vulnificus interaction in the gills: Role of the RtxA13 toxin.</title>
        <authorList>
            <person name="Callol A."/>
            <person name="Pajuelo D."/>
            <person name="Ebbesson L."/>
            <person name="Teles M."/>
            <person name="MacKenzie S."/>
            <person name="Amaro C."/>
        </authorList>
    </citation>
    <scope>NUCLEOTIDE SEQUENCE</scope>
</reference>
<organism evidence="1">
    <name type="scientific">Anguilla anguilla</name>
    <name type="common">European freshwater eel</name>
    <name type="synonym">Muraena anguilla</name>
    <dbReference type="NCBI Taxonomy" id="7936"/>
    <lineage>
        <taxon>Eukaryota</taxon>
        <taxon>Metazoa</taxon>
        <taxon>Chordata</taxon>
        <taxon>Craniata</taxon>
        <taxon>Vertebrata</taxon>
        <taxon>Euteleostomi</taxon>
        <taxon>Actinopterygii</taxon>
        <taxon>Neopterygii</taxon>
        <taxon>Teleostei</taxon>
        <taxon>Anguilliformes</taxon>
        <taxon>Anguillidae</taxon>
        <taxon>Anguilla</taxon>
    </lineage>
</organism>
<sequence>MHIIPKRLIIVPAQVLSLHFHH</sequence>
<dbReference type="AlphaFoldDB" id="A0A0E9RWJ0"/>
<accession>A0A0E9RWJ0</accession>
<evidence type="ECO:0000313" key="1">
    <source>
        <dbReference type="EMBL" id="JAH33559.1"/>
    </source>
</evidence>
<name>A0A0E9RWJ0_ANGAN</name>
<dbReference type="EMBL" id="GBXM01075018">
    <property type="protein sequence ID" value="JAH33559.1"/>
    <property type="molecule type" value="Transcribed_RNA"/>
</dbReference>
<proteinExistence type="predicted"/>